<proteinExistence type="predicted"/>
<feature type="signal peptide" evidence="1">
    <location>
        <begin position="1"/>
        <end position="23"/>
    </location>
</feature>
<gene>
    <name evidence="2" type="ORF">DGI_2182</name>
</gene>
<reference evidence="3" key="2">
    <citation type="submission" date="2013-07" db="EMBL/GenBank/DDBJ databases">
        <authorList>
            <person name="Morais-Silva F.O."/>
            <person name="Rezende A.M."/>
            <person name="Pimentel C."/>
            <person name="Resende D.M."/>
            <person name="Santos C.I."/>
            <person name="Clemente C."/>
            <person name="de Oliveira L.M."/>
            <person name="da Silva S.M."/>
            <person name="Costa D.A."/>
            <person name="Varela-Raposo A."/>
            <person name="Horacio E.C.A."/>
            <person name="Matos M."/>
            <person name="Flores O."/>
            <person name="Ruiz J.C."/>
            <person name="Rodrigues-Pousada C."/>
        </authorList>
    </citation>
    <scope>NUCLEOTIDE SEQUENCE [LARGE SCALE GENOMIC DNA]</scope>
    <source>
        <strain evidence="3">ATCC 19364 / DSM 1382 / NCIMB 9332 / VKM B-1759</strain>
    </source>
</reference>
<name>T2GBH6_MEGG1</name>
<protein>
    <recommendedName>
        <fullName evidence="4">Lipoprotein</fullName>
    </recommendedName>
</protein>
<dbReference type="KEGG" id="dgg:DGI_2182"/>
<dbReference type="EMBL" id="CP006585">
    <property type="protein sequence ID" value="AGW13940.1"/>
    <property type="molecule type" value="Genomic_DNA"/>
</dbReference>
<keyword evidence="1" id="KW-0732">Signal</keyword>
<sequence length="373" mass="39456">MRVVRAVLLLGVALGLASGCAQSRPAALHGVAKGWSETLRACQLIPVYPLTEDLRPGDVFLVETTAQHVQEDYRSGKLSFLPLDQHVVRLAMNATIYPDMYRDHYFTCDFGKAPHNPAGAAAEGSEEKTLAAPRAAFPMFSFSVDRGSGLDLALPIQSVPLAFGLMGSDNATGTITIDDAFTYFVQGQDLLVLLRNWYDSNPIIKDMFCRMANSSKKPLFLRVISRVYLARSVQVDLVNTGESGGGLAAGTGLPALTTTSDYSGKNAGKAAAEAANSLNEELAGAGTATEESAGAGTTTPKLGGNVKFLFASNGLVSLHQKFDRPLAIGYLGFDVPLCKDGSLGVPIGTFSQLEGLIDAQNNATDVLCTTCPK</sequence>
<dbReference type="eggNOG" id="ENOG5033Y9Q">
    <property type="taxonomic scope" value="Bacteria"/>
</dbReference>
<evidence type="ECO:0000256" key="1">
    <source>
        <dbReference type="SAM" id="SignalP"/>
    </source>
</evidence>
<dbReference type="AlphaFoldDB" id="T2GBH6"/>
<organism evidence="2 3">
    <name type="scientific">Megalodesulfovibrio gigas (strain ATCC 19364 / DSM 1382 / NCIMB 9332 / VKM B-1759)</name>
    <name type="common">Desulfovibrio gigas</name>
    <dbReference type="NCBI Taxonomy" id="1121448"/>
    <lineage>
        <taxon>Bacteria</taxon>
        <taxon>Pseudomonadati</taxon>
        <taxon>Thermodesulfobacteriota</taxon>
        <taxon>Desulfovibrionia</taxon>
        <taxon>Desulfovibrionales</taxon>
        <taxon>Desulfovibrionaceae</taxon>
        <taxon>Megalodesulfovibrio</taxon>
    </lineage>
</organism>
<dbReference type="Proteomes" id="UP000016587">
    <property type="component" value="Chromosome"/>
</dbReference>
<evidence type="ECO:0008006" key="4">
    <source>
        <dbReference type="Google" id="ProtNLM"/>
    </source>
</evidence>
<reference evidence="2 3" key="1">
    <citation type="journal article" date="2013" name="J. Bacteriol.">
        <title>Roles of HynAB and Ech, the only two hydrogenases found in the model sulfate reducer Desulfovibrio gigas.</title>
        <authorList>
            <person name="Morais-Silva F.O."/>
            <person name="Santos C.I."/>
            <person name="Rodrigues R."/>
            <person name="Pereira I.A."/>
            <person name="Rodrigues-Pousada C."/>
        </authorList>
    </citation>
    <scope>NUCLEOTIDE SEQUENCE [LARGE SCALE GENOMIC DNA]</scope>
    <source>
        <strain evidence="3">ATCC 19364 / DSM 1382 / NCIMB 9332 / VKM B-1759</strain>
    </source>
</reference>
<keyword evidence="3" id="KW-1185">Reference proteome</keyword>
<evidence type="ECO:0000313" key="3">
    <source>
        <dbReference type="Proteomes" id="UP000016587"/>
    </source>
</evidence>
<dbReference type="PROSITE" id="PS51257">
    <property type="entry name" value="PROKAR_LIPOPROTEIN"/>
    <property type="match status" value="1"/>
</dbReference>
<dbReference type="PATRIC" id="fig|1121448.10.peg.2136"/>
<feature type="chain" id="PRO_5004588216" description="Lipoprotein" evidence="1">
    <location>
        <begin position="24"/>
        <end position="373"/>
    </location>
</feature>
<dbReference type="HOGENOM" id="CLU_741293_0_0_7"/>
<accession>T2GBH6</accession>
<evidence type="ECO:0000313" key="2">
    <source>
        <dbReference type="EMBL" id="AGW13940.1"/>
    </source>
</evidence>